<dbReference type="SUPFAM" id="SSF55797">
    <property type="entry name" value="PR-1-like"/>
    <property type="match status" value="1"/>
</dbReference>
<dbReference type="CDD" id="cd05380">
    <property type="entry name" value="CAP_euk"/>
    <property type="match status" value="1"/>
</dbReference>
<dbReference type="Pfam" id="PF00188">
    <property type="entry name" value="CAP"/>
    <property type="match status" value="1"/>
</dbReference>
<dbReference type="InterPro" id="IPR018244">
    <property type="entry name" value="Allrgn_V5/Tpx1_CS"/>
</dbReference>
<dbReference type="AlphaFoldDB" id="A0A2G9TBK0"/>
<dbReference type="PROSITE" id="PS01009">
    <property type="entry name" value="CRISP_1"/>
    <property type="match status" value="1"/>
</dbReference>
<gene>
    <name evidence="2" type="ORF">TELCIR_23273</name>
</gene>
<dbReference type="OrthoDB" id="5874910at2759"/>
<name>A0A2G9TBK0_TELCI</name>
<protein>
    <submittedName>
        <fullName evidence="2">SCP-like protein</fullName>
    </submittedName>
</protein>
<evidence type="ECO:0000313" key="3">
    <source>
        <dbReference type="Proteomes" id="UP000230423"/>
    </source>
</evidence>
<evidence type="ECO:0000259" key="1">
    <source>
        <dbReference type="SMART" id="SM00198"/>
    </source>
</evidence>
<keyword evidence="3" id="KW-1185">Reference proteome</keyword>
<dbReference type="InterPro" id="IPR002413">
    <property type="entry name" value="V5_allergen-like"/>
</dbReference>
<reference evidence="2 3" key="1">
    <citation type="submission" date="2015-09" db="EMBL/GenBank/DDBJ databases">
        <title>Draft genome of the parasitic nematode Teladorsagia circumcincta isolate WARC Sus (inbred).</title>
        <authorList>
            <person name="Mitreva M."/>
        </authorList>
    </citation>
    <scope>NUCLEOTIDE SEQUENCE [LARGE SCALE GENOMIC DNA]</scope>
    <source>
        <strain evidence="2 3">S</strain>
    </source>
</reference>
<dbReference type="InterPro" id="IPR035940">
    <property type="entry name" value="CAP_sf"/>
</dbReference>
<sequence length="256" mass="28782">MRELWQEGRTCECDAYPDSFCSNGICETTTPVGPGTKTGTKIREVDGPDRCNINSGMTDVVRDIFLNKHNYYRSLVAKGLAKDKFGGNAPKAARMRKMVYDCDVEASALRHAEKCRWGHSNKLERLGLGENVWATAVPEMNRSVAAEMSCESFFTELERYGVGQDNVLTNELFYRQKEQIGHYTQMVWQDSYKLGCVVEYCDTPPAPMTFVVCQYGPGGNFIDQIIYEKGEPCQTDDDCKCTGCKCSRDEALCIMP</sequence>
<dbReference type="GO" id="GO:0005576">
    <property type="term" value="C:extracellular region"/>
    <property type="evidence" value="ECO:0007669"/>
    <property type="project" value="InterPro"/>
</dbReference>
<dbReference type="SMART" id="SM00198">
    <property type="entry name" value="SCP"/>
    <property type="match status" value="1"/>
</dbReference>
<dbReference type="PRINTS" id="PR00838">
    <property type="entry name" value="V5ALLERGEN"/>
</dbReference>
<dbReference type="InterPro" id="IPR014044">
    <property type="entry name" value="CAP_dom"/>
</dbReference>
<dbReference type="Gene3D" id="3.40.33.10">
    <property type="entry name" value="CAP"/>
    <property type="match status" value="1"/>
</dbReference>
<dbReference type="Proteomes" id="UP000230423">
    <property type="component" value="Unassembled WGS sequence"/>
</dbReference>
<evidence type="ECO:0000313" key="2">
    <source>
        <dbReference type="EMBL" id="PIO55341.1"/>
    </source>
</evidence>
<feature type="domain" description="SCP" evidence="1">
    <location>
        <begin position="60"/>
        <end position="223"/>
    </location>
</feature>
<dbReference type="PROSITE" id="PS01010">
    <property type="entry name" value="CRISP_2"/>
    <property type="match status" value="1"/>
</dbReference>
<proteinExistence type="predicted"/>
<dbReference type="PANTHER" id="PTHR10334">
    <property type="entry name" value="CYSTEINE-RICH SECRETORY PROTEIN-RELATED"/>
    <property type="match status" value="1"/>
</dbReference>
<organism evidence="2 3">
    <name type="scientific">Teladorsagia circumcincta</name>
    <name type="common">Brown stomach worm</name>
    <name type="synonym">Ostertagia circumcincta</name>
    <dbReference type="NCBI Taxonomy" id="45464"/>
    <lineage>
        <taxon>Eukaryota</taxon>
        <taxon>Metazoa</taxon>
        <taxon>Ecdysozoa</taxon>
        <taxon>Nematoda</taxon>
        <taxon>Chromadorea</taxon>
        <taxon>Rhabditida</taxon>
        <taxon>Rhabditina</taxon>
        <taxon>Rhabditomorpha</taxon>
        <taxon>Strongyloidea</taxon>
        <taxon>Trichostrongylidae</taxon>
        <taxon>Teladorsagia</taxon>
    </lineage>
</organism>
<dbReference type="EMBL" id="KZ386806">
    <property type="protein sequence ID" value="PIO55341.1"/>
    <property type="molecule type" value="Genomic_DNA"/>
</dbReference>
<accession>A0A2G9TBK0</accession>
<dbReference type="InterPro" id="IPR001283">
    <property type="entry name" value="CRISP-related"/>
</dbReference>
<dbReference type="PRINTS" id="PR00837">
    <property type="entry name" value="V5TPXLIKE"/>
</dbReference>